<evidence type="ECO:0000256" key="11">
    <source>
        <dbReference type="ARBA" id="ARBA00031731"/>
    </source>
</evidence>
<evidence type="ECO:0000256" key="12">
    <source>
        <dbReference type="ARBA" id="ARBA00032533"/>
    </source>
</evidence>
<evidence type="ECO:0000313" key="16">
    <source>
        <dbReference type="Proteomes" id="UP000549394"/>
    </source>
</evidence>
<dbReference type="InterPro" id="IPR004181">
    <property type="entry name" value="Znf_MIZ"/>
</dbReference>
<evidence type="ECO:0000256" key="10">
    <source>
        <dbReference type="ARBA" id="ARBA00023242"/>
    </source>
</evidence>
<comment type="pathway">
    <text evidence="2">Protein modification; protein sumoylation.</text>
</comment>
<keyword evidence="9" id="KW-0862">Zinc</keyword>
<evidence type="ECO:0000313" key="15">
    <source>
        <dbReference type="EMBL" id="CAD5121199.1"/>
    </source>
</evidence>
<keyword evidence="6" id="KW-0479">Metal-binding</keyword>
<gene>
    <name evidence="15" type="ORF">DGYR_LOCUS9185</name>
</gene>
<dbReference type="GO" id="GO:0008270">
    <property type="term" value="F:zinc ion binding"/>
    <property type="evidence" value="ECO:0007669"/>
    <property type="project" value="UniProtKB-KW"/>
</dbReference>
<dbReference type="PANTHER" id="PTHR21330:SF1">
    <property type="entry name" value="E3 SUMO-PROTEIN LIGASE NSE2"/>
    <property type="match status" value="1"/>
</dbReference>
<evidence type="ECO:0000259" key="14">
    <source>
        <dbReference type="PROSITE" id="PS51044"/>
    </source>
</evidence>
<dbReference type="Pfam" id="PF11789">
    <property type="entry name" value="zf-Nse"/>
    <property type="match status" value="1"/>
</dbReference>
<keyword evidence="8" id="KW-0833">Ubl conjugation pathway</keyword>
<feature type="domain" description="SP-RING-type" evidence="14">
    <location>
        <begin position="493"/>
        <end position="578"/>
    </location>
</feature>
<comment type="subcellular location">
    <subcellularLocation>
        <location evidence="1">Nucleus</location>
    </subcellularLocation>
</comment>
<dbReference type="UniPathway" id="UPA00886"/>
<dbReference type="SUPFAM" id="SSF57850">
    <property type="entry name" value="RING/U-box"/>
    <property type="match status" value="1"/>
</dbReference>
<dbReference type="InterPro" id="IPR026846">
    <property type="entry name" value="Nse2(Mms21)"/>
</dbReference>
<comment type="similarity">
    <text evidence="3">Belongs to the NSE2 family.</text>
</comment>
<sequence length="578" mass="65660">MQRYPAQNIALMKPPNTISNTNQMTVPVHTLIRQPGRSVVSQQTIPTIIPRQPITAGPPPSTDPVLVVMEIRMGLRKFETTSHNSKVTFQNDGVMFHVKNEGEFSPVLINTKSITRITINFQHPFPAMFVHLESSSIRQLKEIFNLSNEEFGDNNERELQRCLIFILTPNDITQSMKNQIASKCALMKNKFKRQEELLTIISPTQVLDLLFQTEGNFTAWLNSSPSNLQLATNIQTINAISARQPQVATVTLTTPRNITVTQQKDCAAASTSATQQLPTSFVSSQPEIVLPNNPMERQRIVSDLSKNGIYRVRDNGDSYIGMWNGSNFTKCQWHVEACRLDMKEIHIGSLVIKSDEKDECKLSGHSLNLIFYHENKKINFDCSLKDIVHIKVNIEKGCLFVEFGPIAMNTLRNKLKMTFGSEPYYGKVTDNESHKYFLICLKPLREKKTQALVNLKYKDCDKNVVREICSAQAARILNLLHESDSKQMEVEDEDDDLILCDTEIGIKCPITQLNMKDPVMNMICQHNYEKFAIQAHMKRKPNIAKCPATGCGNTSPITESLLQENIELKEHIQRIRRQ</sequence>
<dbReference type="GO" id="GO:0030915">
    <property type="term" value="C:Smc5-Smc6 complex"/>
    <property type="evidence" value="ECO:0007669"/>
    <property type="project" value="InterPro"/>
</dbReference>
<protein>
    <recommendedName>
        <fullName evidence="4">E3 SUMO-protein ligase NSE2</fullName>
    </recommendedName>
    <alternativeName>
        <fullName evidence="11">E3 SUMO-protein transferase NSE2</fullName>
    </alternativeName>
    <alternativeName>
        <fullName evidence="12">Non-structural maintenance of chromosomes element 2 homolog</fullName>
    </alternativeName>
</protein>
<evidence type="ECO:0000256" key="5">
    <source>
        <dbReference type="ARBA" id="ARBA00022679"/>
    </source>
</evidence>
<evidence type="ECO:0000256" key="13">
    <source>
        <dbReference type="PROSITE-ProRule" id="PRU00452"/>
    </source>
</evidence>
<dbReference type="GO" id="GO:0016925">
    <property type="term" value="P:protein sumoylation"/>
    <property type="evidence" value="ECO:0007669"/>
    <property type="project" value="UniProtKB-UniPathway"/>
</dbReference>
<proteinExistence type="inferred from homology"/>
<organism evidence="15 16">
    <name type="scientific">Dimorphilus gyrociliatus</name>
    <dbReference type="NCBI Taxonomy" id="2664684"/>
    <lineage>
        <taxon>Eukaryota</taxon>
        <taxon>Metazoa</taxon>
        <taxon>Spiralia</taxon>
        <taxon>Lophotrochozoa</taxon>
        <taxon>Annelida</taxon>
        <taxon>Polychaeta</taxon>
        <taxon>Polychaeta incertae sedis</taxon>
        <taxon>Dinophilidae</taxon>
        <taxon>Dimorphilus</taxon>
    </lineage>
</organism>
<evidence type="ECO:0000256" key="1">
    <source>
        <dbReference type="ARBA" id="ARBA00004123"/>
    </source>
</evidence>
<evidence type="ECO:0000256" key="9">
    <source>
        <dbReference type="ARBA" id="ARBA00022833"/>
    </source>
</evidence>
<keyword evidence="5" id="KW-0808">Transferase</keyword>
<dbReference type="GO" id="GO:0000724">
    <property type="term" value="P:double-strand break repair via homologous recombination"/>
    <property type="evidence" value="ECO:0007669"/>
    <property type="project" value="InterPro"/>
</dbReference>
<keyword evidence="10" id="KW-0539">Nucleus</keyword>
<evidence type="ECO:0000256" key="2">
    <source>
        <dbReference type="ARBA" id="ARBA00004718"/>
    </source>
</evidence>
<dbReference type="InterPro" id="IPR013083">
    <property type="entry name" value="Znf_RING/FYVE/PHD"/>
</dbReference>
<dbReference type="GO" id="GO:0061665">
    <property type="term" value="F:SUMO ligase activity"/>
    <property type="evidence" value="ECO:0007669"/>
    <property type="project" value="TreeGrafter"/>
</dbReference>
<comment type="caution">
    <text evidence="15">The sequence shown here is derived from an EMBL/GenBank/DDBJ whole genome shotgun (WGS) entry which is preliminary data.</text>
</comment>
<keyword evidence="7 13" id="KW-0863">Zinc-finger</keyword>
<evidence type="ECO:0000256" key="8">
    <source>
        <dbReference type="ARBA" id="ARBA00022786"/>
    </source>
</evidence>
<evidence type="ECO:0000256" key="4">
    <source>
        <dbReference type="ARBA" id="ARBA00020923"/>
    </source>
</evidence>
<dbReference type="Gene3D" id="3.30.40.10">
    <property type="entry name" value="Zinc/RING finger domain, C3HC4 (zinc finger)"/>
    <property type="match status" value="1"/>
</dbReference>
<accession>A0A7I8W358</accession>
<dbReference type="GO" id="GO:0005634">
    <property type="term" value="C:nucleus"/>
    <property type="evidence" value="ECO:0007669"/>
    <property type="project" value="UniProtKB-SubCell"/>
</dbReference>
<reference evidence="15 16" key="1">
    <citation type="submission" date="2020-08" db="EMBL/GenBank/DDBJ databases">
        <authorList>
            <person name="Hejnol A."/>
        </authorList>
    </citation>
    <scope>NUCLEOTIDE SEQUENCE [LARGE SCALE GENOMIC DNA]</scope>
</reference>
<name>A0A7I8W358_9ANNE</name>
<dbReference type="CDD" id="cd16651">
    <property type="entry name" value="SPL-RING_NSE2"/>
    <property type="match status" value="1"/>
</dbReference>
<dbReference type="PROSITE" id="PS51044">
    <property type="entry name" value="ZF_SP_RING"/>
    <property type="match status" value="1"/>
</dbReference>
<keyword evidence="16" id="KW-1185">Reference proteome</keyword>
<evidence type="ECO:0000256" key="7">
    <source>
        <dbReference type="ARBA" id="ARBA00022771"/>
    </source>
</evidence>
<dbReference type="AlphaFoldDB" id="A0A7I8W358"/>
<dbReference type="OrthoDB" id="26899at2759"/>
<dbReference type="EMBL" id="CAJFCJ010000014">
    <property type="protein sequence ID" value="CAD5121199.1"/>
    <property type="molecule type" value="Genomic_DNA"/>
</dbReference>
<evidence type="ECO:0000256" key="6">
    <source>
        <dbReference type="ARBA" id="ARBA00022723"/>
    </source>
</evidence>
<dbReference type="PANTHER" id="PTHR21330">
    <property type="entry name" value="E3 SUMO-PROTEIN LIGASE NSE2"/>
    <property type="match status" value="1"/>
</dbReference>
<dbReference type="Proteomes" id="UP000549394">
    <property type="component" value="Unassembled WGS sequence"/>
</dbReference>
<evidence type="ECO:0000256" key="3">
    <source>
        <dbReference type="ARBA" id="ARBA00008212"/>
    </source>
</evidence>